<evidence type="ECO:0000256" key="1">
    <source>
        <dbReference type="SAM" id="Phobius"/>
    </source>
</evidence>
<protein>
    <recommendedName>
        <fullName evidence="4">Transmembrane protein</fullName>
    </recommendedName>
</protein>
<keyword evidence="1" id="KW-1133">Transmembrane helix</keyword>
<dbReference type="STRING" id="106549.A0A540LNR4"/>
<dbReference type="Proteomes" id="UP000315295">
    <property type="component" value="Unassembled WGS sequence"/>
</dbReference>
<evidence type="ECO:0008006" key="4">
    <source>
        <dbReference type="Google" id="ProtNLM"/>
    </source>
</evidence>
<accession>A0A540LNR4</accession>
<keyword evidence="1" id="KW-0472">Membrane</keyword>
<reference evidence="2 3" key="1">
    <citation type="journal article" date="2019" name="G3 (Bethesda)">
        <title>Sequencing of a Wild Apple (Malus baccata) Genome Unravels the Differences Between Cultivated and Wild Apple Species Regarding Disease Resistance and Cold Tolerance.</title>
        <authorList>
            <person name="Chen X."/>
        </authorList>
    </citation>
    <scope>NUCLEOTIDE SEQUENCE [LARGE SCALE GENOMIC DNA]</scope>
    <source>
        <strain evidence="3">cv. Shandingzi</strain>
        <tissue evidence="2">Leaves</tissue>
    </source>
</reference>
<evidence type="ECO:0000313" key="3">
    <source>
        <dbReference type="Proteomes" id="UP000315295"/>
    </source>
</evidence>
<keyword evidence="1" id="KW-0812">Transmembrane</keyword>
<sequence length="85" mass="10130">MGKLERESEQKMVGGGKKRWLFFKRMKKESWSLRWKYLGSAFKFRPLNLQLSFYVDVVFKIVAAFEAVVLLLSLCFFYLFCGCHF</sequence>
<dbReference type="AlphaFoldDB" id="A0A540LNR4"/>
<feature type="transmembrane region" description="Helical" evidence="1">
    <location>
        <begin position="57"/>
        <end position="81"/>
    </location>
</feature>
<dbReference type="PANTHER" id="PTHR33726:SF3">
    <property type="entry name" value="TRANSMEMBRANE PROTEIN"/>
    <property type="match status" value="1"/>
</dbReference>
<dbReference type="PANTHER" id="PTHR33726">
    <property type="entry name" value="TRANSMEMBRANE PROTEIN"/>
    <property type="match status" value="1"/>
</dbReference>
<organism evidence="2 3">
    <name type="scientific">Malus baccata</name>
    <name type="common">Siberian crab apple</name>
    <name type="synonym">Pyrus baccata</name>
    <dbReference type="NCBI Taxonomy" id="106549"/>
    <lineage>
        <taxon>Eukaryota</taxon>
        <taxon>Viridiplantae</taxon>
        <taxon>Streptophyta</taxon>
        <taxon>Embryophyta</taxon>
        <taxon>Tracheophyta</taxon>
        <taxon>Spermatophyta</taxon>
        <taxon>Magnoliopsida</taxon>
        <taxon>eudicotyledons</taxon>
        <taxon>Gunneridae</taxon>
        <taxon>Pentapetalae</taxon>
        <taxon>rosids</taxon>
        <taxon>fabids</taxon>
        <taxon>Rosales</taxon>
        <taxon>Rosaceae</taxon>
        <taxon>Amygdaloideae</taxon>
        <taxon>Maleae</taxon>
        <taxon>Malus</taxon>
    </lineage>
</organism>
<keyword evidence="3" id="KW-1185">Reference proteome</keyword>
<evidence type="ECO:0000313" key="2">
    <source>
        <dbReference type="EMBL" id="TQD88113.1"/>
    </source>
</evidence>
<name>A0A540LNR4_MALBA</name>
<comment type="caution">
    <text evidence="2">The sequence shown here is derived from an EMBL/GenBank/DDBJ whole genome shotgun (WGS) entry which is preliminary data.</text>
</comment>
<dbReference type="EMBL" id="VIEB01000515">
    <property type="protein sequence ID" value="TQD88113.1"/>
    <property type="molecule type" value="Genomic_DNA"/>
</dbReference>
<proteinExistence type="predicted"/>
<gene>
    <name evidence="2" type="ORF">C1H46_026316</name>
</gene>